<dbReference type="RefSeq" id="WP_167922025.1">
    <property type="nucleotide sequence ID" value="NZ_JAATIT010000003.1"/>
</dbReference>
<evidence type="ECO:0000313" key="3">
    <source>
        <dbReference type="EMBL" id="NJB90606.1"/>
    </source>
</evidence>
<dbReference type="Pfam" id="PF10988">
    <property type="entry name" value="DUF2807"/>
    <property type="match status" value="1"/>
</dbReference>
<keyword evidence="4" id="KW-1185">Reference proteome</keyword>
<proteinExistence type="predicted"/>
<dbReference type="Gene3D" id="2.160.20.120">
    <property type="match status" value="1"/>
</dbReference>
<protein>
    <recommendedName>
        <fullName evidence="2">Putative auto-transporter adhesin head GIN domain-containing protein</fullName>
    </recommendedName>
</protein>
<evidence type="ECO:0000259" key="2">
    <source>
        <dbReference type="Pfam" id="PF10988"/>
    </source>
</evidence>
<feature type="signal peptide" evidence="1">
    <location>
        <begin position="1"/>
        <end position="22"/>
    </location>
</feature>
<dbReference type="PROSITE" id="PS51257">
    <property type="entry name" value="PROKAR_LIPOPROTEIN"/>
    <property type="match status" value="1"/>
</dbReference>
<sequence length="249" mass="24644">MRNWTMAALPLALAMTVTACSAEVTSDGRNDKRTVDAGPLTTQSFDVSGFTGVKVAGPDDVTIRRGDAFSITAKGPKAVIDELEIELDGDMLSIGRKNSGFSFRGDDNDVEIAITMPALRAVRLTGSGEIDADAVDGDTVEAVVTGSGDLKVAALNGKSAKVTVSGSGDIEVGGGTIGSGNFDVTGSGNIAAGGLAATTLDVSITGSGDVDAKASGSADISILGSGDATIGGGGKCSTRTMGSGTATCN</sequence>
<keyword evidence="1" id="KW-0732">Signal</keyword>
<organism evidence="3 4">
    <name type="scientific">Sphingopyxis italica</name>
    <dbReference type="NCBI Taxonomy" id="1129133"/>
    <lineage>
        <taxon>Bacteria</taxon>
        <taxon>Pseudomonadati</taxon>
        <taxon>Pseudomonadota</taxon>
        <taxon>Alphaproteobacteria</taxon>
        <taxon>Sphingomonadales</taxon>
        <taxon>Sphingomonadaceae</taxon>
        <taxon>Sphingopyxis</taxon>
    </lineage>
</organism>
<accession>A0A7X5XUR3</accession>
<reference evidence="3 4" key="1">
    <citation type="submission" date="2020-03" db="EMBL/GenBank/DDBJ databases">
        <title>Genomic Encyclopedia of Type Strains, Phase IV (KMG-IV): sequencing the most valuable type-strain genomes for metagenomic binning, comparative biology and taxonomic classification.</title>
        <authorList>
            <person name="Goeker M."/>
        </authorList>
    </citation>
    <scope>NUCLEOTIDE SEQUENCE [LARGE SCALE GENOMIC DNA]</scope>
    <source>
        <strain evidence="3 4">DSM 25229</strain>
    </source>
</reference>
<comment type="caution">
    <text evidence="3">The sequence shown here is derived from an EMBL/GenBank/DDBJ whole genome shotgun (WGS) entry which is preliminary data.</text>
</comment>
<gene>
    <name evidence="3" type="ORF">GGR90_002800</name>
</gene>
<dbReference type="AlphaFoldDB" id="A0A7X5XUR3"/>
<evidence type="ECO:0000256" key="1">
    <source>
        <dbReference type="SAM" id="SignalP"/>
    </source>
</evidence>
<feature type="domain" description="Putative auto-transporter adhesin head GIN" evidence="2">
    <location>
        <begin position="50"/>
        <end position="232"/>
    </location>
</feature>
<dbReference type="InterPro" id="IPR021255">
    <property type="entry name" value="DUF2807"/>
</dbReference>
<dbReference type="Proteomes" id="UP000535078">
    <property type="component" value="Unassembled WGS sequence"/>
</dbReference>
<evidence type="ECO:0000313" key="4">
    <source>
        <dbReference type="Proteomes" id="UP000535078"/>
    </source>
</evidence>
<dbReference type="EMBL" id="JAATIT010000003">
    <property type="protein sequence ID" value="NJB90606.1"/>
    <property type="molecule type" value="Genomic_DNA"/>
</dbReference>
<name>A0A7X5XUR3_9SPHN</name>
<feature type="chain" id="PRO_5031373822" description="Putative auto-transporter adhesin head GIN domain-containing protein" evidence="1">
    <location>
        <begin position="23"/>
        <end position="249"/>
    </location>
</feature>